<proteinExistence type="predicted"/>
<dbReference type="EMBL" id="HBEJ01003886">
    <property type="protein sequence ID" value="CAD8363099.1"/>
    <property type="molecule type" value="Transcribed_RNA"/>
</dbReference>
<dbReference type="EMBL" id="HBEJ01003890">
    <property type="protein sequence ID" value="CAD8363107.1"/>
    <property type="molecule type" value="Transcribed_RNA"/>
</dbReference>
<accession>A0A6U0ITV5</accession>
<feature type="signal peptide" evidence="1">
    <location>
        <begin position="1"/>
        <end position="21"/>
    </location>
</feature>
<organism evidence="3">
    <name type="scientific">Minutocellus polymorphus</name>
    <dbReference type="NCBI Taxonomy" id="265543"/>
    <lineage>
        <taxon>Eukaryota</taxon>
        <taxon>Sar</taxon>
        <taxon>Stramenopiles</taxon>
        <taxon>Ochrophyta</taxon>
        <taxon>Bacillariophyta</taxon>
        <taxon>Mediophyceae</taxon>
        <taxon>Cymatosirophycidae</taxon>
        <taxon>Cymatosirales</taxon>
        <taxon>Cymatosiraceae</taxon>
        <taxon>Minutocellus</taxon>
    </lineage>
</organism>
<evidence type="ECO:0000313" key="2">
    <source>
        <dbReference type="EMBL" id="CAD8363099.1"/>
    </source>
</evidence>
<reference evidence="3" key="1">
    <citation type="submission" date="2021-01" db="EMBL/GenBank/DDBJ databases">
        <authorList>
            <person name="Corre E."/>
            <person name="Pelletier E."/>
            <person name="Niang G."/>
            <person name="Scheremetjew M."/>
            <person name="Finn R."/>
            <person name="Kale V."/>
            <person name="Holt S."/>
            <person name="Cochrane G."/>
            <person name="Meng A."/>
            <person name="Brown T."/>
            <person name="Cohen L."/>
        </authorList>
    </citation>
    <scope>NUCLEOTIDE SEQUENCE</scope>
    <source>
        <strain evidence="3">CCMP3303</strain>
    </source>
</reference>
<keyword evidence="1" id="KW-0732">Signal</keyword>
<gene>
    <name evidence="2" type="ORF">MPOL1434_LOCUS2267</name>
    <name evidence="3" type="ORF">MPOL1434_LOCUS2271</name>
</gene>
<dbReference type="AlphaFoldDB" id="A0A6U0ITV5"/>
<protein>
    <recommendedName>
        <fullName evidence="4">GIY-YIG domain-containing protein</fullName>
    </recommendedName>
</protein>
<feature type="chain" id="PRO_5036191815" description="GIY-YIG domain-containing protein" evidence="1">
    <location>
        <begin position="22"/>
        <end position="260"/>
    </location>
</feature>
<sequence length="260" mass="28730">MVSKSYFSLIVGSILASAVSGFISPGASRTPSAVSLLATTSSGTTTTCTSVGVPFTGALETIPSLASLYLLPYVDADTGLINLSASEDGFADAKPSSFVFAIYDKNENPQYIGVTNHMHHMLKVMLARRPDKTYFYKTFHIAKPSRSYIDLVMDFWLAEVGDCPGNAGGPEDDLWEKPLDVKPRFTDQDYEDIEELEKTGHLSRDMATRIVTWQWEEEKMNELRARGVKEEFHFDPTLKSEGKLDLKAEEDGGSGRNLQP</sequence>
<evidence type="ECO:0008006" key="4">
    <source>
        <dbReference type="Google" id="ProtNLM"/>
    </source>
</evidence>
<evidence type="ECO:0000256" key="1">
    <source>
        <dbReference type="SAM" id="SignalP"/>
    </source>
</evidence>
<evidence type="ECO:0000313" key="3">
    <source>
        <dbReference type="EMBL" id="CAD8363107.1"/>
    </source>
</evidence>
<name>A0A6U0ITV5_9STRA</name>